<feature type="region of interest" description="Disordered" evidence="3">
    <location>
        <begin position="559"/>
        <end position="622"/>
    </location>
</feature>
<dbReference type="Proteomes" id="UP000313359">
    <property type="component" value="Unassembled WGS sequence"/>
</dbReference>
<dbReference type="GO" id="GO:0005737">
    <property type="term" value="C:cytoplasm"/>
    <property type="evidence" value="ECO:0007669"/>
    <property type="project" value="TreeGrafter"/>
</dbReference>
<keyword evidence="5" id="KW-1185">Reference proteome</keyword>
<name>A0A5C2S7B6_9APHY</name>
<reference evidence="4" key="1">
    <citation type="journal article" date="2018" name="Genome Biol. Evol.">
        <title>Genomics and development of Lentinus tigrinus, a white-rot wood-decaying mushroom with dimorphic fruiting bodies.</title>
        <authorList>
            <person name="Wu B."/>
            <person name="Xu Z."/>
            <person name="Knudson A."/>
            <person name="Carlson A."/>
            <person name="Chen N."/>
            <person name="Kovaka S."/>
            <person name="LaButti K."/>
            <person name="Lipzen A."/>
            <person name="Pennachio C."/>
            <person name="Riley R."/>
            <person name="Schakwitz W."/>
            <person name="Umezawa K."/>
            <person name="Ohm R.A."/>
            <person name="Grigoriev I.V."/>
            <person name="Nagy L.G."/>
            <person name="Gibbons J."/>
            <person name="Hibbett D."/>
        </authorList>
    </citation>
    <scope>NUCLEOTIDE SEQUENCE [LARGE SCALE GENOMIC DNA]</scope>
    <source>
        <strain evidence="4">ALCF2SS1-6</strain>
    </source>
</reference>
<dbReference type="InterPro" id="IPR015943">
    <property type="entry name" value="WD40/YVTN_repeat-like_dom_sf"/>
</dbReference>
<protein>
    <recommendedName>
        <fullName evidence="6">WD40 repeat-like protein</fullName>
    </recommendedName>
</protein>
<feature type="compositionally biased region" description="Acidic residues" evidence="3">
    <location>
        <begin position="589"/>
        <end position="618"/>
    </location>
</feature>
<evidence type="ECO:0000256" key="3">
    <source>
        <dbReference type="SAM" id="MobiDB-lite"/>
    </source>
</evidence>
<sequence length="688" mass="77374">MARTGPWFNHLDGIEQQFEVMVEINALEENDRENKKFMKMLRDICDVVRDAEKKSTPELPAVIEKAHTVLERLLKFAYSEDGLYKEHLRCFAYSDDYPVVEDSLKMAGKRSDIIEAFMSFYTQFLYPGAERPALPKFAKTASWPKSPRPHPLTTRLSRFRSGIPINVNDSTPRAQLIYQARAEIKQDALSAPSAMTMSSNGSVIAMAAAGGYKSRDPVLRILRFVKDDEDGSERLSGVRRDPGLSNVAHELAMDDERTLIFLADHDRIKSFRWSLDAEDGLPNVHTMNSEREYDGPLVVLPGGRLLRAGKGKAALWNLDTLETHQDNPGKLIGEGKVNTDNSWRDADSKDIEQSSGSKATSIVAFADDPEYHPAVCHWHQPTGLLLCAERMRTTEGFSCVAIDIEHGGRRVTRYLGHGHDAEKFATSPNEPNVFWTAGADGFARMFDVRRPLPVLTFDTGAQSDACAGIVWIHPDGIPTLFTGGERTAQIRLWDIRARACVYELSTGNNAVSHLLWDDRRTTLIASTDRDGAFTMGPKKYRQAKIPRWATWKAAREEAEAYQKAQAASHGPGNEDNTSGGDEKDGPDAQSDDDVVAEEEENEDEDEDEENPDDIDEEESRYRKWPTSAYHNERFYGYAYNAGQSVLRRPSTFIYRQLCLAHFEFPQCDTASSRIPVGNYRERVTSYRG</sequence>
<dbReference type="InterPro" id="IPR045151">
    <property type="entry name" value="DCAF8"/>
</dbReference>
<dbReference type="PANTHER" id="PTHR15574">
    <property type="entry name" value="WD REPEAT DOMAIN-CONTAINING FAMILY"/>
    <property type="match status" value="1"/>
</dbReference>
<dbReference type="Gene3D" id="2.130.10.10">
    <property type="entry name" value="YVTN repeat-like/Quinoprotein amine dehydrogenase"/>
    <property type="match status" value="1"/>
</dbReference>
<dbReference type="AlphaFoldDB" id="A0A5C2S7B6"/>
<keyword evidence="2" id="KW-0677">Repeat</keyword>
<dbReference type="STRING" id="1328759.A0A5C2S7B6"/>
<dbReference type="OrthoDB" id="548949at2759"/>
<evidence type="ECO:0000313" key="5">
    <source>
        <dbReference type="Proteomes" id="UP000313359"/>
    </source>
</evidence>
<accession>A0A5C2S7B6</accession>
<gene>
    <name evidence="4" type="ORF">L227DRAFT_503330</name>
</gene>
<dbReference type="SUPFAM" id="SSF50978">
    <property type="entry name" value="WD40 repeat-like"/>
    <property type="match status" value="1"/>
</dbReference>
<dbReference type="GO" id="GO:0080008">
    <property type="term" value="C:Cul4-RING E3 ubiquitin ligase complex"/>
    <property type="evidence" value="ECO:0007669"/>
    <property type="project" value="TreeGrafter"/>
</dbReference>
<organism evidence="4 5">
    <name type="scientific">Lentinus tigrinus ALCF2SS1-6</name>
    <dbReference type="NCBI Taxonomy" id="1328759"/>
    <lineage>
        <taxon>Eukaryota</taxon>
        <taxon>Fungi</taxon>
        <taxon>Dikarya</taxon>
        <taxon>Basidiomycota</taxon>
        <taxon>Agaricomycotina</taxon>
        <taxon>Agaricomycetes</taxon>
        <taxon>Polyporales</taxon>
        <taxon>Polyporaceae</taxon>
        <taxon>Lentinus</taxon>
    </lineage>
</organism>
<evidence type="ECO:0000256" key="1">
    <source>
        <dbReference type="ARBA" id="ARBA00022574"/>
    </source>
</evidence>
<evidence type="ECO:0000256" key="2">
    <source>
        <dbReference type="ARBA" id="ARBA00022737"/>
    </source>
</evidence>
<evidence type="ECO:0000313" key="4">
    <source>
        <dbReference type="EMBL" id="RPD59652.1"/>
    </source>
</evidence>
<keyword evidence="1" id="KW-0853">WD repeat</keyword>
<proteinExistence type="predicted"/>
<evidence type="ECO:0008006" key="6">
    <source>
        <dbReference type="Google" id="ProtNLM"/>
    </source>
</evidence>
<dbReference type="InterPro" id="IPR036322">
    <property type="entry name" value="WD40_repeat_dom_sf"/>
</dbReference>
<dbReference type="EMBL" id="ML122269">
    <property type="protein sequence ID" value="RPD59652.1"/>
    <property type="molecule type" value="Genomic_DNA"/>
</dbReference>